<name>A0ABP1FUL6_9CHLO</name>
<accession>A0ABP1FUL6</accession>
<proteinExistence type="predicted"/>
<keyword evidence="3" id="KW-1185">Reference proteome</keyword>
<evidence type="ECO:0000313" key="3">
    <source>
        <dbReference type="Proteomes" id="UP001497392"/>
    </source>
</evidence>
<feature type="compositionally biased region" description="Low complexity" evidence="1">
    <location>
        <begin position="27"/>
        <end position="38"/>
    </location>
</feature>
<evidence type="ECO:0000313" key="2">
    <source>
        <dbReference type="EMBL" id="CAL5222619.1"/>
    </source>
</evidence>
<sequence>MLTYAQKSTPVRQTGGGKGEANTTEDASGTSRGTGTAGKPAKRVRTSVATPAAGGNTVKAIDPAEFDRIIAMVRKQLFNSSDSVPKQQYLELQQENVRLAKESKQAQDLAASKQAALDEYTSLLSRMNAVNKPM</sequence>
<feature type="region of interest" description="Disordered" evidence="1">
    <location>
        <begin position="1"/>
        <end position="56"/>
    </location>
</feature>
<dbReference type="EMBL" id="CAXHTA020000007">
    <property type="protein sequence ID" value="CAL5222619.1"/>
    <property type="molecule type" value="Genomic_DNA"/>
</dbReference>
<feature type="compositionally biased region" description="Polar residues" evidence="1">
    <location>
        <begin position="1"/>
        <end position="12"/>
    </location>
</feature>
<comment type="caution">
    <text evidence="2">The sequence shown here is derived from an EMBL/GenBank/DDBJ whole genome shotgun (WGS) entry which is preliminary data.</text>
</comment>
<organism evidence="2 3">
    <name type="scientific">Coccomyxa viridis</name>
    <dbReference type="NCBI Taxonomy" id="1274662"/>
    <lineage>
        <taxon>Eukaryota</taxon>
        <taxon>Viridiplantae</taxon>
        <taxon>Chlorophyta</taxon>
        <taxon>core chlorophytes</taxon>
        <taxon>Trebouxiophyceae</taxon>
        <taxon>Trebouxiophyceae incertae sedis</taxon>
        <taxon>Coccomyxaceae</taxon>
        <taxon>Coccomyxa</taxon>
    </lineage>
</organism>
<evidence type="ECO:0000256" key="1">
    <source>
        <dbReference type="SAM" id="MobiDB-lite"/>
    </source>
</evidence>
<reference evidence="2 3" key="1">
    <citation type="submission" date="2024-06" db="EMBL/GenBank/DDBJ databases">
        <authorList>
            <person name="Kraege A."/>
            <person name="Thomma B."/>
        </authorList>
    </citation>
    <scope>NUCLEOTIDE SEQUENCE [LARGE SCALE GENOMIC DNA]</scope>
</reference>
<dbReference type="Proteomes" id="UP001497392">
    <property type="component" value="Unassembled WGS sequence"/>
</dbReference>
<protein>
    <submittedName>
        <fullName evidence="2">G5014 protein</fullName>
    </submittedName>
</protein>
<gene>
    <name evidence="2" type="primary">g5014</name>
    <name evidence="2" type="ORF">VP750_LOCUS4278</name>
</gene>